<reference evidence="3" key="1">
    <citation type="journal article" date="2019" name="Int. J. Syst. Evol. Microbiol.">
        <title>The Global Catalogue of Microorganisms (GCM) 10K type strain sequencing project: providing services to taxonomists for standard genome sequencing and annotation.</title>
        <authorList>
            <consortium name="The Broad Institute Genomics Platform"/>
            <consortium name="The Broad Institute Genome Sequencing Center for Infectious Disease"/>
            <person name="Wu L."/>
            <person name="Ma J."/>
        </authorList>
    </citation>
    <scope>NUCLEOTIDE SEQUENCE [LARGE SCALE GENOMIC DNA]</scope>
    <source>
        <strain evidence="3">KCTC 42986</strain>
    </source>
</reference>
<keyword evidence="3" id="KW-1185">Reference proteome</keyword>
<dbReference type="EMBL" id="JBHRTP010000012">
    <property type="protein sequence ID" value="MFC3107388.1"/>
    <property type="molecule type" value="Genomic_DNA"/>
</dbReference>
<protein>
    <recommendedName>
        <fullName evidence="4">TolA protein</fullName>
    </recommendedName>
</protein>
<accession>A0ABV7EX91</accession>
<evidence type="ECO:0000313" key="2">
    <source>
        <dbReference type="EMBL" id="MFC3107388.1"/>
    </source>
</evidence>
<feature type="region of interest" description="Disordered" evidence="1">
    <location>
        <begin position="147"/>
        <end position="168"/>
    </location>
</feature>
<name>A0ABV7EX91_9BURK</name>
<gene>
    <name evidence="2" type="ORF">ACFOFO_05350</name>
</gene>
<sequence>MENNIITIEVPPKDLTVFKKSTSFLAVANAYVVDSIEMHGAAADDLKSVKALQKRIEDQRTEQVGPLNNEVKRINNEYREPAQWLADAESVLKSKMLTFQQEEQRKAAELQRIADETARKERQRIEAEARAAQEEIDRQAREVAAQQAKAEQERRDAEAAKAQAEADAKAAAEAGDKAAAKKAQAAIDAANKAEADAAAAKQAAEQAQVDAEANAAQSYENIAALELSAVVMTAPAVQTMSKVSGISTSKTWKARITDKAALLAFIATHPECLDWVDVKMTPLNGMAKALKNNMNIPGVEAYAEETMSARAA</sequence>
<feature type="compositionally biased region" description="Basic and acidic residues" evidence="1">
    <location>
        <begin position="150"/>
        <end position="168"/>
    </location>
</feature>
<comment type="caution">
    <text evidence="2">The sequence shown here is derived from an EMBL/GenBank/DDBJ whole genome shotgun (WGS) entry which is preliminary data.</text>
</comment>
<evidence type="ECO:0000256" key="1">
    <source>
        <dbReference type="SAM" id="MobiDB-lite"/>
    </source>
</evidence>
<organism evidence="2 3">
    <name type="scientific">Undibacterium arcticum</name>
    <dbReference type="NCBI Taxonomy" id="1762892"/>
    <lineage>
        <taxon>Bacteria</taxon>
        <taxon>Pseudomonadati</taxon>
        <taxon>Pseudomonadota</taxon>
        <taxon>Betaproteobacteria</taxon>
        <taxon>Burkholderiales</taxon>
        <taxon>Oxalobacteraceae</taxon>
        <taxon>Undibacterium</taxon>
    </lineage>
</organism>
<dbReference type="RefSeq" id="WP_390331045.1">
    <property type="nucleotide sequence ID" value="NZ_JBHRTP010000012.1"/>
</dbReference>
<evidence type="ECO:0000313" key="3">
    <source>
        <dbReference type="Proteomes" id="UP001595530"/>
    </source>
</evidence>
<dbReference type="Proteomes" id="UP001595530">
    <property type="component" value="Unassembled WGS sequence"/>
</dbReference>
<evidence type="ECO:0008006" key="4">
    <source>
        <dbReference type="Google" id="ProtNLM"/>
    </source>
</evidence>
<proteinExistence type="predicted"/>